<evidence type="ECO:0000256" key="4">
    <source>
        <dbReference type="ARBA" id="ARBA00051722"/>
    </source>
</evidence>
<dbReference type="PIRSF" id="PIRSF016557">
    <property type="entry name" value="Caps_synth_CpsB"/>
    <property type="match status" value="1"/>
</dbReference>
<accession>A0ABS0LQV4</accession>
<keyword evidence="7" id="KW-1185">Reference proteome</keyword>
<dbReference type="EMBL" id="JACBXQ010000003">
    <property type="protein sequence ID" value="MBG9986542.1"/>
    <property type="molecule type" value="Genomic_DNA"/>
</dbReference>
<dbReference type="Proteomes" id="UP000721415">
    <property type="component" value="Unassembled WGS sequence"/>
</dbReference>
<sequence length="261" mass="29872">MIIDLHAHLIPGVDDGAQTLEDSIELARIGQAEGVKHIVLTPHHRNGQYINPKQDVLAFAEALSDTYAQAGLELEVYPSQEIRLTEKFMEDYYNQDLLSLDEIGRYYLIEFPTKTVPSFAKEILGHLIELGITPLIAHPERNHALASDYDLLYELVAMGCLGQITSSSYVGLYGEQLQYHARNMIERNLAHIIASDVHHIDYRPFNMKAAFEQLERDFGIEKVERFKQNARDIFNGDTVQVLPPIGKMPKKKRKRRFFGFF</sequence>
<dbReference type="SUPFAM" id="SSF51556">
    <property type="entry name" value="Metallo-dependent hydrolases"/>
    <property type="match status" value="1"/>
</dbReference>
<dbReference type="Pfam" id="PF19567">
    <property type="entry name" value="CpsB_CapC"/>
    <property type="match status" value="1"/>
</dbReference>
<dbReference type="EC" id="3.1.3.48" evidence="5"/>
<dbReference type="InterPro" id="IPR032466">
    <property type="entry name" value="Metal_Hydrolase"/>
</dbReference>
<gene>
    <name evidence="6" type="ORF">HZY91_06485</name>
</gene>
<dbReference type="PANTHER" id="PTHR39181:SF1">
    <property type="entry name" value="TYROSINE-PROTEIN PHOSPHATASE YWQE"/>
    <property type="match status" value="1"/>
</dbReference>
<dbReference type="PANTHER" id="PTHR39181">
    <property type="entry name" value="TYROSINE-PROTEIN PHOSPHATASE YWQE"/>
    <property type="match status" value="1"/>
</dbReference>
<evidence type="ECO:0000313" key="7">
    <source>
        <dbReference type="Proteomes" id="UP000721415"/>
    </source>
</evidence>
<dbReference type="InterPro" id="IPR016667">
    <property type="entry name" value="Caps_polysacc_synth_CpsB/CapC"/>
</dbReference>
<name>A0ABS0LQV4_9LACT</name>
<keyword evidence="2 5" id="KW-0378">Hydrolase</keyword>
<protein>
    <recommendedName>
        <fullName evidence="5">Tyrosine-protein phosphatase</fullName>
        <ecNumber evidence="5">3.1.3.48</ecNumber>
    </recommendedName>
</protein>
<evidence type="ECO:0000313" key="6">
    <source>
        <dbReference type="EMBL" id="MBG9986542.1"/>
    </source>
</evidence>
<organism evidence="6 7">
    <name type="scientific">Facklamia lactis</name>
    <dbReference type="NCBI Taxonomy" id="2749967"/>
    <lineage>
        <taxon>Bacteria</taxon>
        <taxon>Bacillati</taxon>
        <taxon>Bacillota</taxon>
        <taxon>Bacilli</taxon>
        <taxon>Lactobacillales</taxon>
        <taxon>Aerococcaceae</taxon>
        <taxon>Facklamia</taxon>
    </lineage>
</organism>
<evidence type="ECO:0000256" key="3">
    <source>
        <dbReference type="ARBA" id="ARBA00022912"/>
    </source>
</evidence>
<evidence type="ECO:0000256" key="5">
    <source>
        <dbReference type="PIRNR" id="PIRNR016557"/>
    </source>
</evidence>
<dbReference type="RefSeq" id="WP_197115453.1">
    <property type="nucleotide sequence ID" value="NZ_JACBXQ010000003.1"/>
</dbReference>
<evidence type="ECO:0000256" key="1">
    <source>
        <dbReference type="ARBA" id="ARBA00005750"/>
    </source>
</evidence>
<comment type="caution">
    <text evidence="6">The sequence shown here is derived from an EMBL/GenBank/DDBJ whole genome shotgun (WGS) entry which is preliminary data.</text>
</comment>
<dbReference type="Gene3D" id="3.20.20.140">
    <property type="entry name" value="Metal-dependent hydrolases"/>
    <property type="match status" value="1"/>
</dbReference>
<keyword evidence="3 5" id="KW-0904">Protein phosphatase</keyword>
<evidence type="ECO:0000256" key="2">
    <source>
        <dbReference type="ARBA" id="ARBA00022801"/>
    </source>
</evidence>
<comment type="catalytic activity">
    <reaction evidence="4 5">
        <text>O-phospho-L-tyrosyl-[protein] + H2O = L-tyrosyl-[protein] + phosphate</text>
        <dbReference type="Rhea" id="RHEA:10684"/>
        <dbReference type="Rhea" id="RHEA-COMP:10136"/>
        <dbReference type="Rhea" id="RHEA-COMP:20101"/>
        <dbReference type="ChEBI" id="CHEBI:15377"/>
        <dbReference type="ChEBI" id="CHEBI:43474"/>
        <dbReference type="ChEBI" id="CHEBI:46858"/>
        <dbReference type="ChEBI" id="CHEBI:61978"/>
        <dbReference type="EC" id="3.1.3.48"/>
    </reaction>
</comment>
<reference evidence="6 7" key="1">
    <citation type="submission" date="2020-07" db="EMBL/GenBank/DDBJ databases">
        <title>Facklamia lactis sp. nov., isolated from raw milk.</title>
        <authorList>
            <person name="Doll E.V."/>
            <person name="Huptas C."/>
            <person name="Staib L."/>
            <person name="Wenning M."/>
            <person name="Scherer S."/>
        </authorList>
    </citation>
    <scope>NUCLEOTIDE SEQUENCE [LARGE SCALE GENOMIC DNA]</scope>
    <source>
        <strain evidence="6 7">DSM 111018</strain>
    </source>
</reference>
<proteinExistence type="inferred from homology"/>
<comment type="similarity">
    <text evidence="1 5">Belongs to the metallo-dependent hydrolases superfamily. CpsB/CapC family.</text>
</comment>